<dbReference type="AlphaFoldDB" id="A0A428S3T0"/>
<evidence type="ECO:0000313" key="3">
    <source>
        <dbReference type="Proteomes" id="UP000288429"/>
    </source>
</evidence>
<dbReference type="Proteomes" id="UP000288429">
    <property type="component" value="Unassembled WGS sequence"/>
</dbReference>
<comment type="caution">
    <text evidence="2">The sequence shown here is derived from an EMBL/GenBank/DDBJ whole genome shotgun (WGS) entry which is preliminary data.</text>
</comment>
<proteinExistence type="predicted"/>
<feature type="region of interest" description="Disordered" evidence="1">
    <location>
        <begin position="249"/>
        <end position="299"/>
    </location>
</feature>
<evidence type="ECO:0000313" key="2">
    <source>
        <dbReference type="EMBL" id="RSL84509.1"/>
    </source>
</evidence>
<keyword evidence="3" id="KW-1185">Reference proteome</keyword>
<evidence type="ECO:0000256" key="1">
    <source>
        <dbReference type="SAM" id="MobiDB-lite"/>
    </source>
</evidence>
<accession>A0A428S3T0</accession>
<reference evidence="2 3" key="1">
    <citation type="submission" date="2017-06" db="EMBL/GenBank/DDBJ databases">
        <title>Cmopartive genomic analysis of Ambrosia Fusariam Clade fungi.</title>
        <authorList>
            <person name="Stajich J.E."/>
            <person name="Carrillo J."/>
            <person name="Kijimoto T."/>
            <person name="Eskalen A."/>
            <person name="O'Donnell K."/>
            <person name="Kasson M."/>
        </authorList>
    </citation>
    <scope>NUCLEOTIDE SEQUENCE [LARGE SCALE GENOMIC DNA]</scope>
    <source>
        <strain evidence="2 3">NRRL 20438</strain>
    </source>
</reference>
<feature type="compositionally biased region" description="Gly residues" evidence="1">
    <location>
        <begin position="269"/>
        <end position="299"/>
    </location>
</feature>
<name>A0A428S3T0_9HYPO</name>
<organism evidence="2 3">
    <name type="scientific">Fusarium ambrosium</name>
    <dbReference type="NCBI Taxonomy" id="131363"/>
    <lineage>
        <taxon>Eukaryota</taxon>
        <taxon>Fungi</taxon>
        <taxon>Dikarya</taxon>
        <taxon>Ascomycota</taxon>
        <taxon>Pezizomycotina</taxon>
        <taxon>Sordariomycetes</taxon>
        <taxon>Hypocreomycetidae</taxon>
        <taxon>Hypocreales</taxon>
        <taxon>Nectriaceae</taxon>
        <taxon>Fusarium</taxon>
        <taxon>Fusarium solani species complex</taxon>
    </lineage>
</organism>
<protein>
    <submittedName>
        <fullName evidence="2">Uncharacterized protein</fullName>
    </submittedName>
</protein>
<sequence length="299" mass="31646">MSALPAIVRKLGHYSFNPNIGFKNLQPLCKPCLQCVCDIGKDGRLVCVTYSDTNKNQLKCIACDCRRHKCGGIPDELLGAAQWYWNFCVDLFARDPGQANAPANALPHVAVWRVTQALDDCGTAWARVHEQLKSPLKLADSSDMSLYLLQEQAAVRSLLSLQIMMQFGGATYTQSDVAARVGAAQPTYSRDDTKVEALARELVRLRTAETTSVSGEKPRAAMRAGLAAGTITRVLADRTRQSPLVAVAYVGAPPIPRKRKRDDDDDGDGGGNGDGNGGDGNGGDGNGGGDGSGGGGANP</sequence>
<dbReference type="EMBL" id="NIZV01000603">
    <property type="protein sequence ID" value="RSL84509.1"/>
    <property type="molecule type" value="Genomic_DNA"/>
</dbReference>
<gene>
    <name evidence="2" type="ORF">CDV31_016692</name>
</gene>